<keyword evidence="3" id="KW-1185">Reference proteome</keyword>
<dbReference type="EMBL" id="SLVJ01000006">
    <property type="protein sequence ID" value="TCM68073.1"/>
    <property type="molecule type" value="Genomic_DNA"/>
</dbReference>
<protein>
    <submittedName>
        <fullName evidence="2">Uncharacterized protein</fullName>
    </submittedName>
</protein>
<accession>A0A4R1Y791</accession>
<evidence type="ECO:0000313" key="2">
    <source>
        <dbReference type="EMBL" id="TCM68073.1"/>
    </source>
</evidence>
<feature type="transmembrane region" description="Helical" evidence="1">
    <location>
        <begin position="6"/>
        <end position="26"/>
    </location>
</feature>
<evidence type="ECO:0000313" key="3">
    <source>
        <dbReference type="Proteomes" id="UP000294963"/>
    </source>
</evidence>
<organism evidence="2 3">
    <name type="scientific">Acinetobacter calcoaceticus</name>
    <dbReference type="NCBI Taxonomy" id="471"/>
    <lineage>
        <taxon>Bacteria</taxon>
        <taxon>Pseudomonadati</taxon>
        <taxon>Pseudomonadota</taxon>
        <taxon>Gammaproteobacteria</taxon>
        <taxon>Moraxellales</taxon>
        <taxon>Moraxellaceae</taxon>
        <taxon>Acinetobacter</taxon>
        <taxon>Acinetobacter calcoaceticus/baumannii complex</taxon>
    </lineage>
</organism>
<dbReference type="Proteomes" id="UP000294963">
    <property type="component" value="Unassembled WGS sequence"/>
</dbReference>
<sequence>MLKLLLKVLTFVAVIFLILFMLMWGFHGFATKPTRDLPDPEHSLVMPHSTEQKLQAFLIPALS</sequence>
<keyword evidence="1" id="KW-0472">Membrane</keyword>
<reference evidence="2 3" key="1">
    <citation type="submission" date="2019-03" db="EMBL/GenBank/DDBJ databases">
        <title>Genomic analyses of the natural microbiome of Caenorhabditis elegans.</title>
        <authorList>
            <person name="Samuel B."/>
        </authorList>
    </citation>
    <scope>NUCLEOTIDE SEQUENCE [LARGE SCALE GENOMIC DNA]</scope>
    <source>
        <strain evidence="2 3">JUb89</strain>
    </source>
</reference>
<evidence type="ECO:0000256" key="1">
    <source>
        <dbReference type="SAM" id="Phobius"/>
    </source>
</evidence>
<keyword evidence="1" id="KW-0812">Transmembrane</keyword>
<name>A0A4R1Y791_ACICA</name>
<comment type="caution">
    <text evidence="2">The sequence shown here is derived from an EMBL/GenBank/DDBJ whole genome shotgun (WGS) entry which is preliminary data.</text>
</comment>
<dbReference type="AlphaFoldDB" id="A0A4R1Y791"/>
<gene>
    <name evidence="2" type="ORF">EC844_10655</name>
</gene>
<proteinExistence type="predicted"/>
<keyword evidence="1" id="KW-1133">Transmembrane helix</keyword>